<sequence length="30" mass="3497">MFLSGMIRYNKKIMTGCQKMNMTLLDSMLP</sequence>
<dbReference type="AlphaFoldDB" id="A0A0E9XCH3"/>
<name>A0A0E9XCH3_ANGAN</name>
<organism evidence="1">
    <name type="scientific">Anguilla anguilla</name>
    <name type="common">European freshwater eel</name>
    <name type="synonym">Muraena anguilla</name>
    <dbReference type="NCBI Taxonomy" id="7936"/>
    <lineage>
        <taxon>Eukaryota</taxon>
        <taxon>Metazoa</taxon>
        <taxon>Chordata</taxon>
        <taxon>Craniata</taxon>
        <taxon>Vertebrata</taxon>
        <taxon>Euteleostomi</taxon>
        <taxon>Actinopterygii</taxon>
        <taxon>Neopterygii</taxon>
        <taxon>Teleostei</taxon>
        <taxon>Anguilliformes</taxon>
        <taxon>Anguillidae</taxon>
        <taxon>Anguilla</taxon>
    </lineage>
</organism>
<reference evidence="1" key="2">
    <citation type="journal article" date="2015" name="Fish Shellfish Immunol.">
        <title>Early steps in the European eel (Anguilla anguilla)-Vibrio vulnificus interaction in the gills: Role of the RtxA13 toxin.</title>
        <authorList>
            <person name="Callol A."/>
            <person name="Pajuelo D."/>
            <person name="Ebbesson L."/>
            <person name="Teles M."/>
            <person name="MacKenzie S."/>
            <person name="Amaro C."/>
        </authorList>
    </citation>
    <scope>NUCLEOTIDE SEQUENCE</scope>
</reference>
<reference evidence="1" key="1">
    <citation type="submission" date="2014-11" db="EMBL/GenBank/DDBJ databases">
        <authorList>
            <person name="Amaro Gonzalez C."/>
        </authorList>
    </citation>
    <scope>NUCLEOTIDE SEQUENCE</scope>
</reference>
<protein>
    <submittedName>
        <fullName evidence="1">Uncharacterized protein</fullName>
    </submittedName>
</protein>
<proteinExistence type="predicted"/>
<evidence type="ECO:0000313" key="1">
    <source>
        <dbReference type="EMBL" id="JAI00157.1"/>
    </source>
</evidence>
<accession>A0A0E9XCH3</accession>
<dbReference type="EMBL" id="GBXM01008421">
    <property type="protein sequence ID" value="JAI00157.1"/>
    <property type="molecule type" value="Transcribed_RNA"/>
</dbReference>